<dbReference type="HOGENOM" id="CLU_1514430_0_0_1"/>
<reference evidence="2 3" key="1">
    <citation type="journal article" date="2009" name="Nature">
        <title>The Sorghum bicolor genome and the diversification of grasses.</title>
        <authorList>
            <person name="Paterson A.H."/>
            <person name="Bowers J.E."/>
            <person name="Bruggmann R."/>
            <person name="Dubchak I."/>
            <person name="Grimwood J."/>
            <person name="Gundlach H."/>
            <person name="Haberer G."/>
            <person name="Hellsten U."/>
            <person name="Mitros T."/>
            <person name="Poliakov A."/>
            <person name="Schmutz J."/>
            <person name="Spannagl M."/>
            <person name="Tang H."/>
            <person name="Wang X."/>
            <person name="Wicker T."/>
            <person name="Bharti A.K."/>
            <person name="Chapman J."/>
            <person name="Feltus F.A."/>
            <person name="Gowik U."/>
            <person name="Grigoriev I.V."/>
            <person name="Lyons E."/>
            <person name="Maher C.A."/>
            <person name="Martis M."/>
            <person name="Narechania A."/>
            <person name="Otillar R.P."/>
            <person name="Penning B.W."/>
            <person name="Salamov A.A."/>
            <person name="Wang Y."/>
            <person name="Zhang L."/>
            <person name="Carpita N.C."/>
            <person name="Freeling M."/>
            <person name="Gingle A.R."/>
            <person name="Hash C.T."/>
            <person name="Keller B."/>
            <person name="Klein P."/>
            <person name="Kresovich S."/>
            <person name="McCann M.C."/>
            <person name="Ming R."/>
            <person name="Peterson D.G."/>
            <person name="Mehboob-ur-Rahman"/>
            <person name="Ware D."/>
            <person name="Westhoff P."/>
            <person name="Mayer K.F."/>
            <person name="Messing J."/>
            <person name="Rokhsar D.S."/>
        </authorList>
    </citation>
    <scope>NUCLEOTIDE SEQUENCE [LARGE SCALE GENOMIC DNA]</scope>
    <source>
        <strain evidence="3">cv. BTx623</strain>
    </source>
</reference>
<dbReference type="EMBL" id="CM000766">
    <property type="protein sequence ID" value="EES14239.2"/>
    <property type="molecule type" value="Genomic_DNA"/>
</dbReference>
<dbReference type="Proteomes" id="UP000000768">
    <property type="component" value="Chromosome 7"/>
</dbReference>
<reference evidence="3" key="2">
    <citation type="journal article" date="2018" name="Plant J.">
        <title>The Sorghum bicolor reference genome: improved assembly, gene annotations, a transcriptome atlas, and signatures of genome organization.</title>
        <authorList>
            <person name="McCormick R.F."/>
            <person name="Truong S.K."/>
            <person name="Sreedasyam A."/>
            <person name="Jenkins J."/>
            <person name="Shu S."/>
            <person name="Sims D."/>
            <person name="Kennedy M."/>
            <person name="Amirebrahimi M."/>
            <person name="Weers B.D."/>
            <person name="McKinley B."/>
            <person name="Mattison A."/>
            <person name="Morishige D.T."/>
            <person name="Grimwood J."/>
            <person name="Schmutz J."/>
            <person name="Mullet J.E."/>
        </authorList>
    </citation>
    <scope>NUCLEOTIDE SEQUENCE [LARGE SCALE GENOMIC DNA]</scope>
    <source>
        <strain evidence="3">cv. BTx623</strain>
    </source>
</reference>
<evidence type="ECO:0000256" key="1">
    <source>
        <dbReference type="SAM" id="MobiDB-lite"/>
    </source>
</evidence>
<dbReference type="InParanoid" id="C5YIB0"/>
<name>C5YIB0_SORBI</name>
<feature type="region of interest" description="Disordered" evidence="1">
    <location>
        <begin position="30"/>
        <end position="55"/>
    </location>
</feature>
<feature type="compositionally biased region" description="Pro residues" evidence="1">
    <location>
        <begin position="33"/>
        <end position="52"/>
    </location>
</feature>
<evidence type="ECO:0000313" key="3">
    <source>
        <dbReference type="Proteomes" id="UP000000768"/>
    </source>
</evidence>
<dbReference type="Gramene" id="EES14239">
    <property type="protein sequence ID" value="EES14239"/>
    <property type="gene ID" value="SORBI_3007G203800"/>
</dbReference>
<organism evidence="2 3">
    <name type="scientific">Sorghum bicolor</name>
    <name type="common">Sorghum</name>
    <name type="synonym">Sorghum vulgare</name>
    <dbReference type="NCBI Taxonomy" id="4558"/>
    <lineage>
        <taxon>Eukaryota</taxon>
        <taxon>Viridiplantae</taxon>
        <taxon>Streptophyta</taxon>
        <taxon>Embryophyta</taxon>
        <taxon>Tracheophyta</taxon>
        <taxon>Spermatophyta</taxon>
        <taxon>Magnoliopsida</taxon>
        <taxon>Liliopsida</taxon>
        <taxon>Poales</taxon>
        <taxon>Poaceae</taxon>
        <taxon>PACMAD clade</taxon>
        <taxon>Panicoideae</taxon>
        <taxon>Andropogonodae</taxon>
        <taxon>Andropogoneae</taxon>
        <taxon>Sorghinae</taxon>
        <taxon>Sorghum</taxon>
    </lineage>
</organism>
<protein>
    <submittedName>
        <fullName evidence="2">Uncharacterized protein</fullName>
    </submittedName>
</protein>
<keyword evidence="3" id="KW-1185">Reference proteome</keyword>
<evidence type="ECO:0000313" key="2">
    <source>
        <dbReference type="EMBL" id="EES14239.2"/>
    </source>
</evidence>
<proteinExistence type="predicted"/>
<dbReference type="AlphaFoldDB" id="C5YIB0"/>
<accession>C5YIB0</accession>
<sequence length="88" mass="9492">MKACFLISASGKVPASIGPPPPTHVCTRHPTLPEAPPPVLPTSCPPPPPPPPARRDPLALRLVAPRRPLSVAFLNIDGRRLQRLRSKF</sequence>
<gene>
    <name evidence="2" type="ORF">SORBI_3007G203800</name>
</gene>